<dbReference type="InterPro" id="IPR050464">
    <property type="entry name" value="Zeta_carotene_desat/Oxidored"/>
</dbReference>
<reference evidence="1 2" key="1">
    <citation type="submission" date="2019-06" db="EMBL/GenBank/DDBJ databases">
        <title>Sequencing the genomes of 1000 actinobacteria strains.</title>
        <authorList>
            <person name="Klenk H.-P."/>
        </authorList>
    </citation>
    <scope>NUCLEOTIDE SEQUENCE [LARGE SCALE GENOMIC DNA]</scope>
    <source>
        <strain evidence="1 2">DSM 45015</strain>
    </source>
</reference>
<accession>A0A543NJX9</accession>
<dbReference type="Gene3D" id="3.50.50.60">
    <property type="entry name" value="FAD/NAD(P)-binding domain"/>
    <property type="match status" value="1"/>
</dbReference>
<name>A0A543NJX9_9ACTN</name>
<organism evidence="1 2">
    <name type="scientific">Haloactinospora alba</name>
    <dbReference type="NCBI Taxonomy" id="405555"/>
    <lineage>
        <taxon>Bacteria</taxon>
        <taxon>Bacillati</taxon>
        <taxon>Actinomycetota</taxon>
        <taxon>Actinomycetes</taxon>
        <taxon>Streptosporangiales</taxon>
        <taxon>Nocardiopsidaceae</taxon>
        <taxon>Haloactinospora</taxon>
    </lineage>
</organism>
<dbReference type="GO" id="GO:0016491">
    <property type="term" value="F:oxidoreductase activity"/>
    <property type="evidence" value="ECO:0007669"/>
    <property type="project" value="TreeGrafter"/>
</dbReference>
<dbReference type="EMBL" id="VFQC01000001">
    <property type="protein sequence ID" value="TQN32129.1"/>
    <property type="molecule type" value="Genomic_DNA"/>
</dbReference>
<dbReference type="PANTHER" id="PTHR42923:SF3">
    <property type="entry name" value="PROTOPORPHYRINOGEN OXIDASE"/>
    <property type="match status" value="1"/>
</dbReference>
<dbReference type="RefSeq" id="WP_246062225.1">
    <property type="nucleotide sequence ID" value="NZ_VFQC01000001.1"/>
</dbReference>
<sequence>MVRDRRDSGSSDRELGMDARIDRRDFFDGVAALAVGGAATAAFSGCAPEKRDFSISPSRPDPYPTSDYPPGMTGLRGNTDAALSIPHTLRDGRLGNVTNTESVTDTGEHYDLVVVGAGISGLAAAYFYRKRNPGATVLILDNHNEFGGHARRNEFHPQGRDQVLIGYGGTQAIDTPSIYSDVAMGLLRELGIDVSRFNEYFDREFYGSFGLAEEGDAVFFTAEDFDRDHLAVRAPHMSTREWLADAPISQAGLEDLAALLEEPRDWMPGLSDSEKKERLAGMTYTEYLSDVAGLGPEAVAFCGTLTSDEWAVPASDWSALDAWGDDLPGFEGLGLDASEAYPLNSYSIRRFWHYEDPYIHHFPDGNASIARLLVHRLVPNAVPDADTLDMDSVVLAEFDYSELDRQDNEVRIRLEAPCTELRHDGMPDSAERVNVTYYQDGELRRASGSHVVMAAWHVMGQYILPEAPSPQREAMKDASKQPLLYGNVVVRNWRPWVELGIRHIRFTSGDWAVAQLDFPVSMGGYEHSQSPDEPIVIQMISAPSPPDSAPAKAAISARHDLLNRPFDSYERSIRETLNRALGDGGFDAKRDIEAITVNRWAHGYAREYARPYDRFWPYERTPAEVARRPFGRISIANSDAAPNAYTDIAIDEAHRAVTELLDGQR</sequence>
<evidence type="ECO:0000313" key="2">
    <source>
        <dbReference type="Proteomes" id="UP000317422"/>
    </source>
</evidence>
<dbReference type="PANTHER" id="PTHR42923">
    <property type="entry name" value="PROTOPORPHYRINOGEN OXIDASE"/>
    <property type="match status" value="1"/>
</dbReference>
<dbReference type="Proteomes" id="UP000317422">
    <property type="component" value="Unassembled WGS sequence"/>
</dbReference>
<gene>
    <name evidence="1" type="ORF">FHX37_2057</name>
</gene>
<protein>
    <submittedName>
        <fullName evidence="1">Spermidine dehydrogenase</fullName>
    </submittedName>
</protein>
<evidence type="ECO:0000313" key="1">
    <source>
        <dbReference type="EMBL" id="TQN32129.1"/>
    </source>
</evidence>
<comment type="caution">
    <text evidence="1">The sequence shown here is derived from an EMBL/GenBank/DDBJ whole genome shotgun (WGS) entry which is preliminary data.</text>
</comment>
<dbReference type="AlphaFoldDB" id="A0A543NJX9"/>
<proteinExistence type="predicted"/>
<dbReference type="PROSITE" id="PS51318">
    <property type="entry name" value="TAT"/>
    <property type="match status" value="1"/>
</dbReference>
<keyword evidence="2" id="KW-1185">Reference proteome</keyword>
<dbReference type="SUPFAM" id="SSF51905">
    <property type="entry name" value="FAD/NAD(P)-binding domain"/>
    <property type="match status" value="1"/>
</dbReference>
<dbReference type="InterPro" id="IPR036188">
    <property type="entry name" value="FAD/NAD-bd_sf"/>
</dbReference>
<dbReference type="Pfam" id="PF13450">
    <property type="entry name" value="NAD_binding_8"/>
    <property type="match status" value="1"/>
</dbReference>
<dbReference type="InterPro" id="IPR006311">
    <property type="entry name" value="TAT_signal"/>
</dbReference>